<protein>
    <recommendedName>
        <fullName evidence="3">Membrane-associated oxidoreductase</fullName>
    </recommendedName>
</protein>
<gene>
    <name evidence="1" type="ORF">ACFPCY_29760</name>
</gene>
<proteinExistence type="predicted"/>
<evidence type="ECO:0008006" key="3">
    <source>
        <dbReference type="Google" id="ProtNLM"/>
    </source>
</evidence>
<accession>A0ABV9U4V6</accession>
<dbReference type="EMBL" id="JBHSIT010000009">
    <property type="protein sequence ID" value="MFC4911522.1"/>
    <property type="molecule type" value="Genomic_DNA"/>
</dbReference>
<sequence length="489" mass="53991">MRRSELSRAERRVWRAFARGEEVDFRASPDEDASDGASWGRDRTVRASVLRALLLDGPAQDGEIPALRVSGARVVGALNLRYATVEHPIRLWGCHFEQVPNLYGGRFRQVNLSRSFLPGLEAATIRVDGVLRLTDCVIPGQVQLGGARLSGVLFMERLRIGEPGRSGVKEILHLNHSSFGDDVWGPGLRAYGLVTLVGARIAATLNLEGAELVRPGHTVLDGEMLTVGNDVRAKGLRADGRLNLRGAKVGGQINFAYARLSNPGGVALRASGCTIGEIWFRKAEPIVGEVNLRHSTLKLLHIVPEVWPDVVSLDGLSYDSLTPRLPARPRIHVFQRDAGGYVPHSYEQLAASYRRIGDEHASRNVLIAKQRHYRRTLPWYGRAWGYLQDWTIGYGYRPLRAAGWLIALWAVGATAFSIHHPPPLKVDEHPPFNAFSYSLDLLLPIISLGQEDRFAPHGGYQWLSYALILSGWTLASTTIAGVSRALNRQ</sequence>
<evidence type="ECO:0000313" key="1">
    <source>
        <dbReference type="EMBL" id="MFC4911522.1"/>
    </source>
</evidence>
<dbReference type="RefSeq" id="WP_378260509.1">
    <property type="nucleotide sequence ID" value="NZ_JBHSIT010000009.1"/>
</dbReference>
<keyword evidence="2" id="KW-1185">Reference proteome</keyword>
<evidence type="ECO:0000313" key="2">
    <source>
        <dbReference type="Proteomes" id="UP001595872"/>
    </source>
</evidence>
<dbReference type="Proteomes" id="UP001595872">
    <property type="component" value="Unassembled WGS sequence"/>
</dbReference>
<reference evidence="2" key="1">
    <citation type="journal article" date="2019" name="Int. J. Syst. Evol. Microbiol.">
        <title>The Global Catalogue of Microorganisms (GCM) 10K type strain sequencing project: providing services to taxonomists for standard genome sequencing and annotation.</title>
        <authorList>
            <consortium name="The Broad Institute Genomics Platform"/>
            <consortium name="The Broad Institute Genome Sequencing Center for Infectious Disease"/>
            <person name="Wu L."/>
            <person name="Ma J."/>
        </authorList>
    </citation>
    <scope>NUCLEOTIDE SEQUENCE [LARGE SCALE GENOMIC DNA]</scope>
    <source>
        <strain evidence="2">KLKA75</strain>
    </source>
</reference>
<comment type="caution">
    <text evidence="1">The sequence shown here is derived from an EMBL/GenBank/DDBJ whole genome shotgun (WGS) entry which is preliminary data.</text>
</comment>
<name>A0ABV9U4V6_9ACTN</name>
<organism evidence="1 2">
    <name type="scientific">Actinomadura gamaensis</name>
    <dbReference type="NCBI Taxonomy" id="1763541"/>
    <lineage>
        <taxon>Bacteria</taxon>
        <taxon>Bacillati</taxon>
        <taxon>Actinomycetota</taxon>
        <taxon>Actinomycetes</taxon>
        <taxon>Streptosporangiales</taxon>
        <taxon>Thermomonosporaceae</taxon>
        <taxon>Actinomadura</taxon>
    </lineage>
</organism>